<keyword evidence="7" id="KW-1015">Disulfide bond</keyword>
<dbReference type="GO" id="GO:0008188">
    <property type="term" value="F:neuropeptide receptor activity"/>
    <property type="evidence" value="ECO:0007669"/>
    <property type="project" value="TreeGrafter"/>
</dbReference>
<evidence type="ECO:0000256" key="4">
    <source>
        <dbReference type="ARBA" id="ARBA00022989"/>
    </source>
</evidence>
<feature type="transmembrane region" description="Helical" evidence="12">
    <location>
        <begin position="188"/>
        <end position="208"/>
    </location>
</feature>
<feature type="transmembrane region" description="Helical" evidence="12">
    <location>
        <begin position="74"/>
        <end position="99"/>
    </location>
</feature>
<dbReference type="PANTHER" id="PTHR24238:SF74">
    <property type="entry name" value="PROKINETICIN RECEPTOR 2"/>
    <property type="match status" value="1"/>
</dbReference>
<gene>
    <name evidence="15" type="primary">LOC109469638</name>
</gene>
<dbReference type="GeneID" id="109469638"/>
<evidence type="ECO:0000256" key="7">
    <source>
        <dbReference type="ARBA" id="ARBA00023157"/>
    </source>
</evidence>
<dbReference type="GO" id="GO:0005886">
    <property type="term" value="C:plasma membrane"/>
    <property type="evidence" value="ECO:0007669"/>
    <property type="project" value="UniProtKB-SubCell"/>
</dbReference>
<dbReference type="PRINTS" id="PR00237">
    <property type="entry name" value="GPCRRHODOPSN"/>
</dbReference>
<evidence type="ECO:0000256" key="1">
    <source>
        <dbReference type="ARBA" id="ARBA00004651"/>
    </source>
</evidence>
<evidence type="ECO:0000256" key="8">
    <source>
        <dbReference type="ARBA" id="ARBA00023170"/>
    </source>
</evidence>
<dbReference type="Pfam" id="PF00001">
    <property type="entry name" value="7tm_1"/>
    <property type="match status" value="1"/>
</dbReference>
<dbReference type="FunFam" id="1.20.1070.10:FF:000069">
    <property type="entry name" value="Prokineticin receptor 2"/>
    <property type="match status" value="1"/>
</dbReference>
<feature type="transmembrane region" description="Helical" evidence="12">
    <location>
        <begin position="237"/>
        <end position="260"/>
    </location>
</feature>
<dbReference type="InterPro" id="IPR017452">
    <property type="entry name" value="GPCR_Rhodpsn_7TM"/>
</dbReference>
<feature type="transmembrane region" description="Helical" evidence="12">
    <location>
        <begin position="328"/>
        <end position="350"/>
    </location>
</feature>
<evidence type="ECO:0000256" key="10">
    <source>
        <dbReference type="ARBA" id="ARBA00023224"/>
    </source>
</evidence>
<proteinExistence type="inferred from homology"/>
<dbReference type="KEGG" id="bbel:109469638"/>
<keyword evidence="10 11" id="KW-0807">Transducer</keyword>
<accession>A0A6P4YY43</accession>
<dbReference type="InterPro" id="IPR000276">
    <property type="entry name" value="GPCR_Rhodpsn"/>
</dbReference>
<keyword evidence="9" id="KW-0325">Glycoprotein</keyword>
<organism evidence="14 15">
    <name type="scientific">Branchiostoma belcheri</name>
    <name type="common">Amphioxus</name>
    <dbReference type="NCBI Taxonomy" id="7741"/>
    <lineage>
        <taxon>Eukaryota</taxon>
        <taxon>Metazoa</taxon>
        <taxon>Chordata</taxon>
        <taxon>Cephalochordata</taxon>
        <taxon>Leptocardii</taxon>
        <taxon>Amphioxiformes</taxon>
        <taxon>Branchiostomatidae</taxon>
        <taxon>Branchiostoma</taxon>
    </lineage>
</organism>
<keyword evidence="3 11" id="KW-0812">Transmembrane</keyword>
<evidence type="ECO:0000256" key="3">
    <source>
        <dbReference type="ARBA" id="ARBA00022692"/>
    </source>
</evidence>
<dbReference type="PANTHER" id="PTHR24238">
    <property type="entry name" value="G-PROTEIN COUPLED RECEPTOR"/>
    <property type="match status" value="1"/>
</dbReference>
<sequence>MSFANDTVYLQDGLSHFPNNSSLENLLLAFDLDELMKAFLDLVGDNETEADATRNLFSHAGPGGPTNSLDGSEIAIGVLYSLIMLVCGVGNFLLLLAFLLYKETRTTTNMLIGNLALSDLLVSLLCLPYNMDYHVVHKGAWRHSTALCAVVNYFTSVSHYVSTHALLAIGIDRYLVVQNARTSRFNSGWSSVVIWVMALVLALPGAIFSRTVPYQHRDSVFCGVLWPVSLQHVYKGFHVFLVVGEFAVPAVIMSVVYSFVVCKVWRRQLPGQHNASHARVQSRSRRKSVRLFALFIMFVLCWTPYHIYSILRDFYIGVLAKISTSLNLFYMVQAIAMSNSLMNTLVYVVFNDNITRYIKTSPRDLYLSLRNKSMYRNNQLSRREVRQRIDYPTSITPRTADNTLVVNNREHMRSTRVTDLYRKGCHGLLKCLGHNWKEGKLPSLMVLVDHGLGRIFNTALQSSTASHEF</sequence>
<keyword evidence="2" id="KW-1003">Cell membrane</keyword>
<keyword evidence="6 12" id="KW-0472">Membrane</keyword>
<name>A0A6P4YY43_BRABE</name>
<dbReference type="CDD" id="cd15204">
    <property type="entry name" value="7tmA_prokineticin-R"/>
    <property type="match status" value="1"/>
</dbReference>
<dbReference type="SUPFAM" id="SSF81321">
    <property type="entry name" value="Family A G protein-coupled receptor-like"/>
    <property type="match status" value="1"/>
</dbReference>
<evidence type="ECO:0000256" key="2">
    <source>
        <dbReference type="ARBA" id="ARBA00022475"/>
    </source>
</evidence>
<dbReference type="PROSITE" id="PS50262">
    <property type="entry name" value="G_PROTEIN_RECEP_F1_2"/>
    <property type="match status" value="1"/>
</dbReference>
<evidence type="ECO:0000256" key="11">
    <source>
        <dbReference type="RuleBase" id="RU000688"/>
    </source>
</evidence>
<reference evidence="15" key="1">
    <citation type="submission" date="2025-08" db="UniProtKB">
        <authorList>
            <consortium name="RefSeq"/>
        </authorList>
    </citation>
    <scope>IDENTIFICATION</scope>
    <source>
        <tissue evidence="15">Gonad</tissue>
    </source>
</reference>
<evidence type="ECO:0000256" key="6">
    <source>
        <dbReference type="ARBA" id="ARBA00023136"/>
    </source>
</evidence>
<dbReference type="Proteomes" id="UP000515135">
    <property type="component" value="Unplaced"/>
</dbReference>
<dbReference type="PROSITE" id="PS00237">
    <property type="entry name" value="G_PROTEIN_RECEP_F1_1"/>
    <property type="match status" value="1"/>
</dbReference>
<dbReference type="AlphaFoldDB" id="A0A6P4YY43"/>
<keyword evidence="14" id="KW-1185">Reference proteome</keyword>
<protein>
    <submittedName>
        <fullName evidence="15">Prokineticin receptor 2-like</fullName>
    </submittedName>
</protein>
<keyword evidence="8 11" id="KW-0675">Receptor</keyword>
<evidence type="ECO:0000313" key="14">
    <source>
        <dbReference type="Proteomes" id="UP000515135"/>
    </source>
</evidence>
<evidence type="ECO:0000256" key="9">
    <source>
        <dbReference type="ARBA" id="ARBA00023180"/>
    </source>
</evidence>
<feature type="transmembrane region" description="Helical" evidence="12">
    <location>
        <begin position="289"/>
        <end position="308"/>
    </location>
</feature>
<comment type="similarity">
    <text evidence="11">Belongs to the G-protein coupled receptor 1 family.</text>
</comment>
<evidence type="ECO:0000256" key="5">
    <source>
        <dbReference type="ARBA" id="ARBA00023040"/>
    </source>
</evidence>
<comment type="subcellular location">
    <subcellularLocation>
        <location evidence="1">Cell membrane</location>
        <topology evidence="1">Multi-pass membrane protein</topology>
    </subcellularLocation>
</comment>
<dbReference type="RefSeq" id="XP_019623732.1">
    <property type="nucleotide sequence ID" value="XM_019768173.1"/>
</dbReference>
<feature type="transmembrane region" description="Helical" evidence="12">
    <location>
        <begin position="151"/>
        <end position="176"/>
    </location>
</feature>
<dbReference type="OrthoDB" id="10047959at2759"/>
<feature type="transmembrane region" description="Helical" evidence="12">
    <location>
        <begin position="111"/>
        <end position="131"/>
    </location>
</feature>
<feature type="domain" description="G-protein coupled receptors family 1 profile" evidence="13">
    <location>
        <begin position="90"/>
        <end position="347"/>
    </location>
</feature>
<keyword evidence="4 12" id="KW-1133">Transmembrane helix</keyword>
<evidence type="ECO:0000256" key="12">
    <source>
        <dbReference type="SAM" id="Phobius"/>
    </source>
</evidence>
<keyword evidence="5 11" id="KW-0297">G-protein coupled receptor</keyword>
<evidence type="ECO:0000313" key="15">
    <source>
        <dbReference type="RefSeq" id="XP_019623732.1"/>
    </source>
</evidence>
<evidence type="ECO:0000259" key="13">
    <source>
        <dbReference type="PROSITE" id="PS50262"/>
    </source>
</evidence>
<dbReference type="Gene3D" id="1.20.1070.10">
    <property type="entry name" value="Rhodopsin 7-helix transmembrane proteins"/>
    <property type="match status" value="1"/>
</dbReference>